<dbReference type="Gene3D" id="2.30.42.10">
    <property type="match status" value="1"/>
</dbReference>
<name>U6KA13_9EIME</name>
<dbReference type="PROSITE" id="PS50106">
    <property type="entry name" value="PDZ"/>
    <property type="match status" value="1"/>
</dbReference>
<protein>
    <submittedName>
        <fullName evidence="2">Pdz domain protein, related, related</fullName>
    </submittedName>
</protein>
<dbReference type="SUPFAM" id="SSF50156">
    <property type="entry name" value="PDZ domain-like"/>
    <property type="match status" value="1"/>
</dbReference>
<sequence length="169" mass="18491">MDPRELRRALPTLIKAEVEAPWGFAVDANPPEVGGMFVAYVVENSKAEKAGLMPGDQIVVANNSIVLGLPFERCLGLLRARQRPTALQQEQQQLLPLQLEVYRGPFPVLYGVPAFAALQRLGAVKELLSIGSDAEQQYIQQQQTPAVHTPAGRLTTLLQAAGTRNSEFF</sequence>
<evidence type="ECO:0000259" key="1">
    <source>
        <dbReference type="PROSITE" id="PS50106"/>
    </source>
</evidence>
<dbReference type="AlphaFoldDB" id="U6KA13"/>
<dbReference type="InterPro" id="IPR001478">
    <property type="entry name" value="PDZ"/>
</dbReference>
<evidence type="ECO:0000313" key="2">
    <source>
        <dbReference type="EMBL" id="CDJ34804.1"/>
    </source>
</evidence>
<dbReference type="EMBL" id="HG687211">
    <property type="protein sequence ID" value="CDJ34804.1"/>
    <property type="molecule type" value="Genomic_DNA"/>
</dbReference>
<dbReference type="InterPro" id="IPR036034">
    <property type="entry name" value="PDZ_sf"/>
</dbReference>
<reference evidence="2" key="2">
    <citation type="submission" date="2013-10" db="EMBL/GenBank/DDBJ databases">
        <authorList>
            <person name="Aslett M."/>
        </authorList>
    </citation>
    <scope>NUCLEOTIDE SEQUENCE [LARGE SCALE GENOMIC DNA]</scope>
    <source>
        <strain evidence="2">Houghton</strain>
    </source>
</reference>
<dbReference type="RefSeq" id="XP_013357366.1">
    <property type="nucleotide sequence ID" value="XM_013501912.1"/>
</dbReference>
<dbReference type="OrthoDB" id="6502734at2759"/>
<dbReference type="GeneID" id="25377110"/>
<gene>
    <name evidence="2" type="ORF">EMH_0022280</name>
</gene>
<dbReference type="CDD" id="cd00136">
    <property type="entry name" value="PDZ_canonical"/>
    <property type="match status" value="1"/>
</dbReference>
<reference evidence="2" key="1">
    <citation type="submission" date="2013-10" db="EMBL/GenBank/DDBJ databases">
        <title>Genomic analysis of the causative agents of coccidiosis in chickens.</title>
        <authorList>
            <person name="Reid A.J."/>
            <person name="Blake D."/>
            <person name="Billington K."/>
            <person name="Browne H."/>
            <person name="Dunn M."/>
            <person name="Hung S."/>
            <person name="Kawahara F."/>
            <person name="Miranda-Saavedra D."/>
            <person name="Mourier T."/>
            <person name="Nagra H."/>
            <person name="Otto T.D."/>
            <person name="Rawlings N."/>
            <person name="Sanchez A."/>
            <person name="Sanders M."/>
            <person name="Subramaniam C."/>
            <person name="Tay Y."/>
            <person name="Dear P."/>
            <person name="Doerig C."/>
            <person name="Gruber A."/>
            <person name="Parkinson J."/>
            <person name="Shirley M."/>
            <person name="Wan K.L."/>
            <person name="Berriman M."/>
            <person name="Tomley F."/>
            <person name="Pain A."/>
        </authorList>
    </citation>
    <scope>NUCLEOTIDE SEQUENCE [LARGE SCALE GENOMIC DNA]</scope>
    <source>
        <strain evidence="2">Houghton</strain>
    </source>
</reference>
<dbReference type="Proteomes" id="UP000030744">
    <property type="component" value="Unassembled WGS sequence"/>
</dbReference>
<evidence type="ECO:0000313" key="3">
    <source>
        <dbReference type="Proteomes" id="UP000030744"/>
    </source>
</evidence>
<dbReference type="SMART" id="SM00228">
    <property type="entry name" value="PDZ"/>
    <property type="match status" value="1"/>
</dbReference>
<organism evidence="2 3">
    <name type="scientific">Eimeria mitis</name>
    <dbReference type="NCBI Taxonomy" id="44415"/>
    <lineage>
        <taxon>Eukaryota</taxon>
        <taxon>Sar</taxon>
        <taxon>Alveolata</taxon>
        <taxon>Apicomplexa</taxon>
        <taxon>Conoidasida</taxon>
        <taxon>Coccidia</taxon>
        <taxon>Eucoccidiorida</taxon>
        <taxon>Eimeriorina</taxon>
        <taxon>Eimeriidae</taxon>
        <taxon>Eimeria</taxon>
    </lineage>
</organism>
<accession>U6KA13</accession>
<keyword evidence="3" id="KW-1185">Reference proteome</keyword>
<dbReference type="VEuPathDB" id="ToxoDB:EMH_0022280"/>
<dbReference type="Pfam" id="PF00595">
    <property type="entry name" value="PDZ"/>
    <property type="match status" value="1"/>
</dbReference>
<feature type="domain" description="PDZ" evidence="1">
    <location>
        <begin position="10"/>
        <end position="93"/>
    </location>
</feature>
<proteinExistence type="predicted"/>